<dbReference type="EMBL" id="NJGU01000006">
    <property type="protein sequence ID" value="OWY29024.1"/>
    <property type="molecule type" value="Genomic_DNA"/>
</dbReference>
<comment type="caution">
    <text evidence="1">The sequence shown here is derived from an EMBL/GenBank/DDBJ whole genome shotgun (WGS) entry which is preliminary data.</text>
</comment>
<sequence>MAEPVIHLQLIDCPGARVINDKRGKFIEFSAANLFTGRYDTTSPAPYGFRLHLQPQLQVTTFAYAV</sequence>
<dbReference type="AlphaFoldDB" id="A0A246WRL2"/>
<name>A0A246WRL2_9BURK</name>
<organism evidence="1 2">
    <name type="scientific">Herbaspirillum robiniae</name>
    <dbReference type="NCBI Taxonomy" id="2014887"/>
    <lineage>
        <taxon>Bacteria</taxon>
        <taxon>Pseudomonadati</taxon>
        <taxon>Pseudomonadota</taxon>
        <taxon>Betaproteobacteria</taxon>
        <taxon>Burkholderiales</taxon>
        <taxon>Oxalobacteraceae</taxon>
        <taxon>Herbaspirillum</taxon>
    </lineage>
</organism>
<proteinExistence type="predicted"/>
<accession>A0A246WRL2</accession>
<reference evidence="1 2" key="1">
    <citation type="submission" date="2017-06" db="EMBL/GenBank/DDBJ databases">
        <title>Herbaspirillum phytohormonus sp. nov., isolated from the root nodule of Robinia pseudoacacia in lead-zinc mine.</title>
        <authorList>
            <person name="Fan M."/>
            <person name="Lin Y."/>
        </authorList>
    </citation>
    <scope>NUCLEOTIDE SEQUENCE [LARGE SCALE GENOMIC DNA]</scope>
    <source>
        <strain evidence="1 2">HZ10</strain>
    </source>
</reference>
<gene>
    <name evidence="1" type="ORF">CEJ42_12630</name>
</gene>
<dbReference type="Proteomes" id="UP000197596">
    <property type="component" value="Unassembled WGS sequence"/>
</dbReference>
<evidence type="ECO:0000313" key="1">
    <source>
        <dbReference type="EMBL" id="OWY29024.1"/>
    </source>
</evidence>
<protein>
    <submittedName>
        <fullName evidence="1">Uncharacterized protein</fullName>
    </submittedName>
</protein>
<evidence type="ECO:0000313" key="2">
    <source>
        <dbReference type="Proteomes" id="UP000197596"/>
    </source>
</evidence>